<evidence type="ECO:0000313" key="7">
    <source>
        <dbReference type="Proteomes" id="UP001155604"/>
    </source>
</evidence>
<sequence>MKLNYSLDDMRLFWVVAQQGSFKLAAQHLGIPPSTLSRRINLLEQSLGLRLLHRDAHRVNLTATGQRYLERCGPLFIELNQVSGELHADKHQAVGKLRISAPINTTYRWLGESLNAFQRHYPNIDIDLSLSNMNIDVSENAIDIAFRVGEPKDPDWIARPLTTISFVLCASTSATQWHALQAIEALEQHPVIIAKPVKTWRLQHNITGQDFEFEPRGNIKLAVDDMAIASQAVVAGLGIGLLPISMASEQIQSGKLVQILPEWQGIPRTAYLMYRDRDNLPLRVRLLIDFMLANPPEAY</sequence>
<dbReference type="PANTHER" id="PTHR30537:SF5">
    <property type="entry name" value="HTH-TYPE TRANSCRIPTIONAL ACTIVATOR TTDR-RELATED"/>
    <property type="match status" value="1"/>
</dbReference>
<name>A0A9X2WZ58_9GAMM</name>
<protein>
    <submittedName>
        <fullName evidence="6">LysR family transcriptional regulator</fullName>
    </submittedName>
</protein>
<organism evidence="6 7">
    <name type="scientific">Shewanella septentrionalis</name>
    <dbReference type="NCBI Taxonomy" id="2952223"/>
    <lineage>
        <taxon>Bacteria</taxon>
        <taxon>Pseudomonadati</taxon>
        <taxon>Pseudomonadota</taxon>
        <taxon>Gammaproteobacteria</taxon>
        <taxon>Alteromonadales</taxon>
        <taxon>Shewanellaceae</taxon>
        <taxon>Shewanella</taxon>
    </lineage>
</organism>
<dbReference type="InterPro" id="IPR036388">
    <property type="entry name" value="WH-like_DNA-bd_sf"/>
</dbReference>
<reference evidence="6" key="1">
    <citation type="journal article" date="2023" name="Int. J. Syst. Evol. Microbiol.">
        <title>&lt;i&gt;Shewanella septentrionalis&lt;/i&gt; sp. nov. and &lt;i&gt;Shewanella holmiensis&lt;/i&gt; sp. nov., isolated from Baltic Sea water and sediments.</title>
        <authorList>
            <person name="Martin-Rodriguez A.J."/>
            <person name="Thorell K."/>
            <person name="Joffre E."/>
            <person name="Jensie-Markopoulos S."/>
            <person name="Moore E.R.B."/>
            <person name="Sjoling A."/>
        </authorList>
    </citation>
    <scope>NUCLEOTIDE SEQUENCE</scope>
    <source>
        <strain evidence="6">SP1W3</strain>
    </source>
</reference>
<dbReference type="InterPro" id="IPR005119">
    <property type="entry name" value="LysR_subst-bd"/>
</dbReference>
<accession>A0A9X2WZ58</accession>
<dbReference type="EMBL" id="JAMTCC010000053">
    <property type="protein sequence ID" value="MCT7947772.1"/>
    <property type="molecule type" value="Genomic_DNA"/>
</dbReference>
<evidence type="ECO:0000256" key="3">
    <source>
        <dbReference type="ARBA" id="ARBA00023125"/>
    </source>
</evidence>
<dbReference type="Pfam" id="PF00126">
    <property type="entry name" value="HTH_1"/>
    <property type="match status" value="1"/>
</dbReference>
<feature type="domain" description="HTH lysR-type" evidence="5">
    <location>
        <begin position="1"/>
        <end position="62"/>
    </location>
</feature>
<dbReference type="FunFam" id="1.10.10.10:FF:000001">
    <property type="entry name" value="LysR family transcriptional regulator"/>
    <property type="match status" value="1"/>
</dbReference>
<dbReference type="Pfam" id="PF03466">
    <property type="entry name" value="LysR_substrate"/>
    <property type="match status" value="1"/>
</dbReference>
<proteinExistence type="inferred from homology"/>
<dbReference type="SUPFAM" id="SSF46785">
    <property type="entry name" value="Winged helix' DNA-binding domain"/>
    <property type="match status" value="1"/>
</dbReference>
<dbReference type="Gene3D" id="1.10.10.10">
    <property type="entry name" value="Winged helix-like DNA-binding domain superfamily/Winged helix DNA-binding domain"/>
    <property type="match status" value="1"/>
</dbReference>
<gene>
    <name evidence="6" type="ORF">NE536_20670</name>
</gene>
<dbReference type="InterPro" id="IPR000847">
    <property type="entry name" value="LysR_HTH_N"/>
</dbReference>
<dbReference type="InterPro" id="IPR036390">
    <property type="entry name" value="WH_DNA-bd_sf"/>
</dbReference>
<keyword evidence="7" id="KW-1185">Reference proteome</keyword>
<evidence type="ECO:0000259" key="5">
    <source>
        <dbReference type="PROSITE" id="PS50931"/>
    </source>
</evidence>
<dbReference type="GO" id="GO:0003700">
    <property type="term" value="F:DNA-binding transcription factor activity"/>
    <property type="evidence" value="ECO:0007669"/>
    <property type="project" value="InterPro"/>
</dbReference>
<dbReference type="GO" id="GO:0006351">
    <property type="term" value="P:DNA-templated transcription"/>
    <property type="evidence" value="ECO:0007669"/>
    <property type="project" value="TreeGrafter"/>
</dbReference>
<evidence type="ECO:0000256" key="4">
    <source>
        <dbReference type="ARBA" id="ARBA00023163"/>
    </source>
</evidence>
<dbReference type="InterPro" id="IPR058163">
    <property type="entry name" value="LysR-type_TF_proteobact-type"/>
</dbReference>
<comment type="caution">
    <text evidence="6">The sequence shown here is derived from an EMBL/GenBank/DDBJ whole genome shotgun (WGS) entry which is preliminary data.</text>
</comment>
<evidence type="ECO:0000256" key="2">
    <source>
        <dbReference type="ARBA" id="ARBA00023015"/>
    </source>
</evidence>
<dbReference type="CDD" id="cd08422">
    <property type="entry name" value="PBP2_CrgA_like"/>
    <property type="match status" value="1"/>
</dbReference>
<keyword evidence="4" id="KW-0804">Transcription</keyword>
<keyword evidence="3" id="KW-0238">DNA-binding</keyword>
<dbReference type="AlphaFoldDB" id="A0A9X2WZ58"/>
<comment type="similarity">
    <text evidence="1">Belongs to the LysR transcriptional regulatory family.</text>
</comment>
<dbReference type="PANTHER" id="PTHR30537">
    <property type="entry name" value="HTH-TYPE TRANSCRIPTIONAL REGULATOR"/>
    <property type="match status" value="1"/>
</dbReference>
<dbReference type="PROSITE" id="PS50931">
    <property type="entry name" value="HTH_LYSR"/>
    <property type="match status" value="1"/>
</dbReference>
<keyword evidence="2" id="KW-0805">Transcription regulation</keyword>
<dbReference type="RefSeq" id="WP_115334012.1">
    <property type="nucleotide sequence ID" value="NZ_JAMTCC010000053.1"/>
</dbReference>
<evidence type="ECO:0000256" key="1">
    <source>
        <dbReference type="ARBA" id="ARBA00009437"/>
    </source>
</evidence>
<dbReference type="Proteomes" id="UP001155604">
    <property type="component" value="Unassembled WGS sequence"/>
</dbReference>
<evidence type="ECO:0000313" key="6">
    <source>
        <dbReference type="EMBL" id="MCT7947772.1"/>
    </source>
</evidence>
<dbReference type="Gene3D" id="3.40.190.290">
    <property type="match status" value="1"/>
</dbReference>
<dbReference type="SUPFAM" id="SSF53850">
    <property type="entry name" value="Periplasmic binding protein-like II"/>
    <property type="match status" value="1"/>
</dbReference>
<dbReference type="GO" id="GO:0043565">
    <property type="term" value="F:sequence-specific DNA binding"/>
    <property type="evidence" value="ECO:0007669"/>
    <property type="project" value="TreeGrafter"/>
</dbReference>